<evidence type="ECO:0000256" key="3">
    <source>
        <dbReference type="ARBA" id="ARBA00023172"/>
    </source>
</evidence>
<evidence type="ECO:0000313" key="102">
    <source>
        <dbReference type="Proteomes" id="UP000034817"/>
    </source>
</evidence>
<evidence type="ECO:0000313" key="62">
    <source>
        <dbReference type="Proteomes" id="UP000033878"/>
    </source>
</evidence>
<dbReference type="NCBIfam" id="NF033543">
    <property type="entry name" value="transpos_IS256"/>
    <property type="match status" value="1"/>
</dbReference>
<dbReference type="EMBL" id="JJPN01000028">
    <property type="protein sequence ID" value="KKG74513.1"/>
    <property type="molecule type" value="Genomic_DNA"/>
</dbReference>
<dbReference type="EMBL" id="JJPK01000014">
    <property type="protein sequence ID" value="KKG64990.1"/>
    <property type="molecule type" value="Genomic_DNA"/>
</dbReference>
<evidence type="ECO:0000313" key="24">
    <source>
        <dbReference type="EMBL" id="KKG90385.1"/>
    </source>
</evidence>
<dbReference type="GeneID" id="24849979"/>
<evidence type="ECO:0000313" key="39">
    <source>
        <dbReference type="EMBL" id="KKH34161.1"/>
    </source>
</evidence>
<dbReference type="EMBL" id="JJQG01000104">
    <property type="protein sequence ID" value="KKH37579.1"/>
    <property type="molecule type" value="Genomic_DNA"/>
</dbReference>
<evidence type="ECO:0000313" key="108">
    <source>
        <dbReference type="Proteomes" id="UP000034937"/>
    </source>
</evidence>
<dbReference type="InterPro" id="IPR001207">
    <property type="entry name" value="Transposase_mutator"/>
</dbReference>
<evidence type="ECO:0000313" key="60">
    <source>
        <dbReference type="Proteomes" id="UP000033835"/>
    </source>
</evidence>
<dbReference type="Proteomes" id="UP000034399">
    <property type="component" value="Unassembled WGS sequence"/>
</dbReference>
<dbReference type="EMBL" id="JJPV01000132">
    <property type="protein sequence ID" value="KKG96060.1"/>
    <property type="molecule type" value="Genomic_DNA"/>
</dbReference>
<dbReference type="EMBL" id="JJPL01000072">
    <property type="protein sequence ID" value="KKG65318.1"/>
    <property type="molecule type" value="Genomic_DNA"/>
</dbReference>
<dbReference type="Proteomes" id="UP000034001">
    <property type="component" value="Unassembled WGS sequence"/>
</dbReference>
<dbReference type="EMBL" id="JJQJ01000188">
    <property type="protein sequence ID" value="KKH45097.1"/>
    <property type="molecule type" value="Genomic_DNA"/>
</dbReference>
<dbReference type="Proteomes" id="UP000034577">
    <property type="component" value="Unassembled WGS sequence"/>
</dbReference>
<dbReference type="Proteomes" id="UP000034597">
    <property type="component" value="Unassembled WGS sequence"/>
</dbReference>
<evidence type="ECO:0000313" key="33">
    <source>
        <dbReference type="EMBL" id="KKH14417.1"/>
    </source>
</evidence>
<dbReference type="Proteomes" id="UP000034188">
    <property type="component" value="Unassembled WGS sequence"/>
</dbReference>
<dbReference type="GO" id="GO:0004803">
    <property type="term" value="F:transposase activity"/>
    <property type="evidence" value="ECO:0007669"/>
    <property type="project" value="InterPro"/>
</dbReference>
<evidence type="ECO:0000313" key="30">
    <source>
        <dbReference type="EMBL" id="KKH11600.1"/>
    </source>
</evidence>
<dbReference type="EMBL" id="JJPP01000089">
    <property type="protein sequence ID" value="KKG79226.1"/>
    <property type="molecule type" value="Genomic_DNA"/>
</dbReference>
<evidence type="ECO:0000313" key="45">
    <source>
        <dbReference type="EMBL" id="KKH54674.1"/>
    </source>
</evidence>
<evidence type="ECO:0000313" key="9">
    <source>
        <dbReference type="EMBL" id="KKG36193.1"/>
    </source>
</evidence>
<evidence type="ECO:0000313" key="48">
    <source>
        <dbReference type="EMBL" id="KKH69009.1"/>
    </source>
</evidence>
<evidence type="ECO:0000313" key="90">
    <source>
        <dbReference type="Proteomes" id="UP000034468"/>
    </source>
</evidence>
<evidence type="ECO:0000313" key="110">
    <source>
        <dbReference type="Proteomes" id="UP000034950"/>
    </source>
</evidence>
<evidence type="ECO:0000313" key="19">
    <source>
        <dbReference type="EMBL" id="KKG73592.1"/>
    </source>
</evidence>
<dbReference type="Proteomes" id="UP000034021">
    <property type="component" value="Unassembled WGS sequence"/>
</dbReference>
<evidence type="ECO:0000313" key="25">
    <source>
        <dbReference type="EMBL" id="KKG92678.1"/>
    </source>
</evidence>
<dbReference type="EMBL" id="JJPG01000086">
    <property type="protein sequence ID" value="KKG51810.1"/>
    <property type="molecule type" value="Genomic_DNA"/>
</dbReference>
<dbReference type="EMBL" id="JJQQ01000061">
    <property type="protein sequence ID" value="KKH68064.1"/>
    <property type="molecule type" value="Genomic_DNA"/>
</dbReference>
<evidence type="ECO:0000313" key="93">
    <source>
        <dbReference type="Proteomes" id="UP000034577"/>
    </source>
</evidence>
<evidence type="ECO:0000313" key="105">
    <source>
        <dbReference type="Proteomes" id="UP000034872"/>
    </source>
</evidence>
<evidence type="ECO:0000313" key="42">
    <source>
        <dbReference type="EMBL" id="KKH45097.1"/>
    </source>
</evidence>
<dbReference type="Proteomes" id="UP000034817">
    <property type="component" value="Unassembled WGS sequence"/>
</dbReference>
<dbReference type="EMBL" id="JJQB01000052">
    <property type="protein sequence ID" value="KKH21227.1"/>
    <property type="molecule type" value="Genomic_DNA"/>
</dbReference>
<evidence type="ECO:0000313" key="74">
    <source>
        <dbReference type="Proteomes" id="UP000034152"/>
    </source>
</evidence>
<dbReference type="EMBL" id="JJQF01000119">
    <property type="protein sequence ID" value="KKH28034.1"/>
    <property type="molecule type" value="Genomic_DNA"/>
</dbReference>
<evidence type="ECO:0000313" key="65">
    <source>
        <dbReference type="Proteomes" id="UP000033933"/>
    </source>
</evidence>
<dbReference type="Proteomes" id="UP000034944">
    <property type="component" value="Unassembled WGS sequence"/>
</dbReference>
<dbReference type="PATRIC" id="fig|2209.39.peg.1853"/>
<evidence type="ECO:0000313" key="91">
    <source>
        <dbReference type="Proteomes" id="UP000034547"/>
    </source>
</evidence>
<dbReference type="Proteomes" id="UP000034227">
    <property type="component" value="Unassembled WGS sequence"/>
</dbReference>
<dbReference type="EMBL" id="JJQZ01000093">
    <property type="protein sequence ID" value="KKH95658.1"/>
    <property type="molecule type" value="Genomic_DNA"/>
</dbReference>
<evidence type="ECO:0000313" key="80">
    <source>
        <dbReference type="Proteomes" id="UP000034253"/>
    </source>
</evidence>
<evidence type="ECO:0000313" key="87">
    <source>
        <dbReference type="Proteomes" id="UP000034409"/>
    </source>
</evidence>
<dbReference type="EMBL" id="JJPF01000072">
    <property type="protein sequence ID" value="KKG42921.1"/>
    <property type="molecule type" value="Genomic_DNA"/>
</dbReference>
<evidence type="ECO:0000313" key="50">
    <source>
        <dbReference type="EMBL" id="KKH78012.1"/>
    </source>
</evidence>
<dbReference type="EMBL" id="JJQN01000192">
    <property type="protein sequence ID" value="KKH54674.1"/>
    <property type="molecule type" value="Genomic_DNA"/>
</dbReference>
<dbReference type="Proteomes" id="UP000034338">
    <property type="component" value="Unassembled WGS sequence"/>
</dbReference>
<evidence type="ECO:0000313" key="99">
    <source>
        <dbReference type="Proteomes" id="UP000034692"/>
    </source>
</evidence>
<evidence type="ECO:0000313" key="37">
    <source>
        <dbReference type="EMBL" id="KKH28034.1"/>
    </source>
</evidence>
<dbReference type="EMBL" id="JJQS01000010">
    <property type="protein sequence ID" value="KKH78530.1"/>
    <property type="molecule type" value="Genomic_DNA"/>
</dbReference>
<dbReference type="PANTHER" id="PTHR33217:SF7">
    <property type="entry name" value="TRANSPOSASE FOR INSERTION SEQUENCE ELEMENT IS1081"/>
    <property type="match status" value="1"/>
</dbReference>
<dbReference type="Proteomes" id="UP000034040">
    <property type="component" value="Unassembled WGS sequence"/>
</dbReference>
<evidence type="ECO:0000313" key="64">
    <source>
        <dbReference type="Proteomes" id="UP000033889"/>
    </source>
</evidence>
<dbReference type="EMBL" id="JJQV01000109">
    <property type="protein sequence ID" value="KKH81586.1"/>
    <property type="molecule type" value="Genomic_DNA"/>
</dbReference>
<dbReference type="EMBL" id="JJPS01000047">
    <property type="protein sequence ID" value="KKG92678.1"/>
    <property type="molecule type" value="Genomic_DNA"/>
</dbReference>
<dbReference type="Proteomes" id="UP000034253">
    <property type="component" value="Unassembled WGS sequence"/>
</dbReference>
<evidence type="ECO:0000313" key="34">
    <source>
        <dbReference type="EMBL" id="KKH18985.1"/>
    </source>
</evidence>
<dbReference type="EMBL" id="JJRB01000114">
    <property type="protein sequence ID" value="KKI02017.1"/>
    <property type="molecule type" value="Genomic_DNA"/>
</dbReference>
<dbReference type="Proteomes" id="UP000033835">
    <property type="component" value="Unassembled WGS sequence"/>
</dbReference>
<evidence type="ECO:0000313" key="98">
    <source>
        <dbReference type="Proteomes" id="UP000034672"/>
    </source>
</evidence>
<dbReference type="Proteomes" id="UP000034667">
    <property type="component" value="Unassembled WGS sequence"/>
</dbReference>
<evidence type="ECO:0000313" key="92">
    <source>
        <dbReference type="Proteomes" id="UP000034566"/>
    </source>
</evidence>
<dbReference type="Proteomes" id="UP000034733">
    <property type="component" value="Unassembled WGS sequence"/>
</dbReference>
<dbReference type="Proteomes" id="UP000034547">
    <property type="component" value="Unassembled WGS sequence"/>
</dbReference>
<proteinExistence type="predicted"/>
<gene>
    <name evidence="9" type="ORF">DU30_20120</name>
    <name evidence="6" type="ORF">DU31_16070</name>
    <name evidence="15" type="ORF">DU33_16245</name>
    <name evidence="10" type="ORF">DU35_18950</name>
    <name evidence="13" type="ORF">DU36_08355</name>
    <name evidence="37" type="ORF">DU37_14865</name>
    <name evidence="14" type="ORF">DU38_04040</name>
    <name evidence="12" type="ORF">DU39_08335</name>
    <name evidence="5" type="ORF">DU40_05235</name>
    <name evidence="11" type="ORF">DU41_06335</name>
    <name evidence="30" type="ORF">DU42_04260</name>
    <name evidence="20" type="ORF">DU43_18085</name>
    <name evidence="32" type="ORF">DU44_07985</name>
    <name evidence="17" type="ORF">DU45_04195</name>
    <name evidence="21" type="ORF">DU46_07030</name>
    <name evidence="4" type="ORF">DU47_08125</name>
    <name evidence="35" type="ORF">DU48_10915</name>
    <name evidence="8" type="ORF">DU49_07900</name>
    <name evidence="39" type="ORF">DU50_15200</name>
    <name evidence="31" type="ORF">DU51_03470</name>
    <name evidence="7" type="ORF">DU52_05525</name>
    <name evidence="40" type="ORF">DU54_12560</name>
    <name evidence="23" type="ORF">DU55_12095</name>
    <name evidence="29" type="ORF">DU56_00205</name>
    <name evidence="24" type="ORF">DU57_01245</name>
    <name evidence="36" type="ORF">DU58_03500</name>
    <name evidence="25" type="ORF">DU59_01605</name>
    <name evidence="38" type="ORF">DU60_15890</name>
    <name evidence="22" type="ORF">DU61_13625</name>
    <name evidence="33" type="ORF">DU62_16910</name>
    <name evidence="19" type="ORF">DU63_03955</name>
    <name evidence="16" type="ORF">DU64_02750</name>
    <name evidence="34" type="ORF">DU65_14450</name>
    <name evidence="28" type="ORF">DU66_04235</name>
    <name evidence="18" type="ORF">DU67_12920</name>
    <name evidence="27" type="ORF">DU68_17985</name>
    <name evidence="26" type="ORF">DU69_05270</name>
    <name evidence="41" type="ORF">DU71_04755</name>
    <name evidence="44" type="ORF">DU72_17460</name>
    <name evidence="48" type="ORF">DU73_08595</name>
    <name evidence="45" type="ORF">DU74_09370</name>
    <name evidence="46" type="ORF">DU75_04265</name>
    <name evidence="43" type="ORF">DU76_14660</name>
    <name evidence="51" type="ORF">DU77_20250</name>
    <name evidence="49" type="ORF">DU78_06270</name>
    <name evidence="52" type="ORF">DU80_13775</name>
    <name evidence="57" type="ORF">DU81_18750</name>
    <name evidence="53" type="ORF">DU82_01910</name>
    <name evidence="56" type="ORF">DU83_19365</name>
    <name evidence="55" type="ORF">DU84_01795</name>
    <name evidence="42" type="ORF">DU85_04825</name>
    <name evidence="50" type="ORF">DU86_02535</name>
    <name evidence="47" type="ORF">DU87_05355</name>
    <name evidence="54" type="ORF">DU88_00665</name>
    <name evidence="58" type="ORF">FQU78_01785</name>
</gene>
<keyword evidence="1" id="KW-0815">Transposition</keyword>
<evidence type="ECO:0000313" key="58">
    <source>
        <dbReference type="EMBL" id="QIB89939.1"/>
    </source>
</evidence>
<dbReference type="Proteomes" id="UP000034657">
    <property type="component" value="Unassembled WGS sequence"/>
</dbReference>
<evidence type="ECO:0000313" key="21">
    <source>
        <dbReference type="EMBL" id="KKG74513.1"/>
    </source>
</evidence>
<evidence type="ECO:0000313" key="35">
    <source>
        <dbReference type="EMBL" id="KKH21227.1"/>
    </source>
</evidence>
<evidence type="ECO:0000313" key="13">
    <source>
        <dbReference type="EMBL" id="KKG47874.1"/>
    </source>
</evidence>
<evidence type="ECO:0000313" key="31">
    <source>
        <dbReference type="EMBL" id="KKH12161.1"/>
    </source>
</evidence>
<evidence type="ECO:0000313" key="101">
    <source>
        <dbReference type="Proteomes" id="UP000034758"/>
    </source>
</evidence>
<evidence type="ECO:0000313" key="81">
    <source>
        <dbReference type="Proteomes" id="UP000034259"/>
    </source>
</evidence>
<evidence type="ECO:0000313" key="82">
    <source>
        <dbReference type="Proteomes" id="UP000034279"/>
    </source>
</evidence>
<dbReference type="EMBL" id="JJQE01000037">
    <property type="protein sequence ID" value="KKH31166.1"/>
    <property type="molecule type" value="Genomic_DNA"/>
</dbReference>
<dbReference type="Proteomes" id="UP000034195">
    <property type="component" value="Unassembled WGS sequence"/>
</dbReference>
<evidence type="ECO:0000313" key="84">
    <source>
        <dbReference type="Proteomes" id="UP000034338"/>
    </source>
</evidence>
<dbReference type="EMBL" id="JJPW01000025">
    <property type="protein sequence ID" value="KKH02688.1"/>
    <property type="molecule type" value="Genomic_DNA"/>
</dbReference>
<evidence type="ECO:0000313" key="72">
    <source>
        <dbReference type="Proteomes" id="UP000034142"/>
    </source>
</evidence>
<dbReference type="EMBL" id="JJPI01000088">
    <property type="protein sequence ID" value="KKG53225.1"/>
    <property type="molecule type" value="Genomic_DNA"/>
</dbReference>
<dbReference type="EMBL" id="JJPU01000080">
    <property type="protein sequence ID" value="KKG98010.1"/>
    <property type="molecule type" value="Genomic_DNA"/>
</dbReference>
<dbReference type="EMBL" id="JJQH01000198">
    <property type="protein sequence ID" value="KKH34161.1"/>
    <property type="molecule type" value="Genomic_DNA"/>
</dbReference>
<dbReference type="Proteomes" id="UP000034820">
    <property type="component" value="Unassembled WGS sequence"/>
</dbReference>
<dbReference type="EMBL" id="JJRA01000092">
    <property type="protein sequence ID" value="KKI03049.1"/>
    <property type="molecule type" value="Genomic_DNA"/>
</dbReference>
<evidence type="ECO:0000313" key="28">
    <source>
        <dbReference type="EMBL" id="KKG98010.1"/>
    </source>
</evidence>
<dbReference type="EMBL" id="JJQI01000026">
    <property type="protein sequence ID" value="KKH41687.1"/>
    <property type="molecule type" value="Genomic_DNA"/>
</dbReference>
<evidence type="ECO:0000313" key="73">
    <source>
        <dbReference type="Proteomes" id="UP000034151"/>
    </source>
</evidence>
<keyword evidence="2" id="KW-0238">DNA-binding</keyword>
<evidence type="ECO:0000313" key="11">
    <source>
        <dbReference type="EMBL" id="KKG42015.1"/>
    </source>
</evidence>
<dbReference type="GO" id="GO:0003677">
    <property type="term" value="F:DNA binding"/>
    <property type="evidence" value="ECO:0007669"/>
    <property type="project" value="UniProtKB-KW"/>
</dbReference>
<evidence type="ECO:0000313" key="23">
    <source>
        <dbReference type="EMBL" id="KKG79226.1"/>
    </source>
</evidence>
<evidence type="ECO:0000313" key="47">
    <source>
        <dbReference type="EMBL" id="KKH68064.1"/>
    </source>
</evidence>
<evidence type="ECO:0000313" key="44">
    <source>
        <dbReference type="EMBL" id="KKH52091.1"/>
    </source>
</evidence>
<evidence type="ECO:0000313" key="22">
    <source>
        <dbReference type="EMBL" id="KKG77571.1"/>
    </source>
</evidence>
<accession>A0A0F8FZU3</accession>
<dbReference type="EMBL" id="JJQU01000240">
    <property type="protein sequence ID" value="KKH80312.1"/>
    <property type="molecule type" value="Genomic_DNA"/>
</dbReference>
<evidence type="ECO:0000313" key="86">
    <source>
        <dbReference type="Proteomes" id="UP000034399"/>
    </source>
</evidence>
<dbReference type="EMBL" id="JJPX01000057">
    <property type="protein sequence ID" value="KKH11600.1"/>
    <property type="molecule type" value="Genomic_DNA"/>
</dbReference>
<evidence type="ECO:0000313" key="75">
    <source>
        <dbReference type="Proteomes" id="UP000034188"/>
    </source>
</evidence>
<dbReference type="EMBL" id="JJPC01000046">
    <property type="protein sequence ID" value="KKG36193.1"/>
    <property type="molecule type" value="Genomic_DNA"/>
</dbReference>
<evidence type="ECO:0000313" key="26">
    <source>
        <dbReference type="EMBL" id="KKG93540.1"/>
    </source>
</evidence>
<dbReference type="Proteomes" id="UP000034232">
    <property type="component" value="Unassembled WGS sequence"/>
</dbReference>
<evidence type="ECO:0000256" key="1">
    <source>
        <dbReference type="ARBA" id="ARBA00022578"/>
    </source>
</evidence>
<dbReference type="Proteomes" id="UP000034758">
    <property type="component" value="Unassembled WGS sequence"/>
</dbReference>
<evidence type="ECO:0000313" key="12">
    <source>
        <dbReference type="EMBL" id="KKG42921.1"/>
    </source>
</evidence>
<dbReference type="GO" id="GO:0006313">
    <property type="term" value="P:DNA transposition"/>
    <property type="evidence" value="ECO:0007669"/>
    <property type="project" value="InterPro"/>
</dbReference>
<evidence type="ECO:0000313" key="18">
    <source>
        <dbReference type="EMBL" id="KKG65318.1"/>
    </source>
</evidence>
<dbReference type="EMBL" id="JJOS01000111">
    <property type="protein sequence ID" value="KKF99825.1"/>
    <property type="molecule type" value="Genomic_DNA"/>
</dbReference>
<dbReference type="Proteomes" id="UP000034424">
    <property type="component" value="Unassembled WGS sequence"/>
</dbReference>
<dbReference type="Proteomes" id="UP000034842">
    <property type="component" value="Unassembled WGS sequence"/>
</dbReference>
<dbReference type="Proteomes" id="UP000034064">
    <property type="component" value="Unassembled WGS sequence"/>
</dbReference>
<evidence type="ECO:0000313" key="15">
    <source>
        <dbReference type="EMBL" id="KKG53225.1"/>
    </source>
</evidence>
<dbReference type="Proteomes" id="UP000034279">
    <property type="component" value="Unassembled WGS sequence"/>
</dbReference>
<evidence type="ECO:0000313" key="49">
    <source>
        <dbReference type="EMBL" id="KKH73558.1"/>
    </source>
</evidence>
<dbReference type="Pfam" id="PF00872">
    <property type="entry name" value="Transposase_mut"/>
    <property type="match status" value="1"/>
</dbReference>
<evidence type="ECO:0000313" key="94">
    <source>
        <dbReference type="Proteomes" id="UP000034578"/>
    </source>
</evidence>
<evidence type="ECO:0000313" key="55">
    <source>
        <dbReference type="EMBL" id="KKH95658.1"/>
    </source>
</evidence>
<keyword evidence="94" id="KW-1185">Reference proteome</keyword>
<evidence type="ECO:0000313" key="54">
    <source>
        <dbReference type="EMBL" id="KKH88949.1"/>
    </source>
</evidence>
<dbReference type="Proteomes" id="UP000034578">
    <property type="component" value="Unassembled WGS sequence"/>
</dbReference>
<dbReference type="Proteomes" id="UP000034142">
    <property type="component" value="Unassembled WGS sequence"/>
</dbReference>
<evidence type="ECO:0000313" key="107">
    <source>
        <dbReference type="Proteomes" id="UP000034925"/>
    </source>
</evidence>
<dbReference type="Proteomes" id="UP000034243">
    <property type="component" value="Unassembled WGS sequence"/>
</dbReference>
<evidence type="ECO:0000313" key="10">
    <source>
        <dbReference type="EMBL" id="KKG37770.1"/>
    </source>
</evidence>
<dbReference type="Proteomes" id="UP000033889">
    <property type="component" value="Unassembled WGS sequence"/>
</dbReference>
<dbReference type="Proteomes" id="UP000034692">
    <property type="component" value="Unassembled WGS sequence"/>
</dbReference>
<evidence type="ECO:0000313" key="27">
    <source>
        <dbReference type="EMBL" id="KKG96060.1"/>
    </source>
</evidence>
<dbReference type="EMBL" id="JJPZ01000017">
    <property type="protein sequence ID" value="KKH14417.1"/>
    <property type="molecule type" value="Genomic_DNA"/>
</dbReference>
<dbReference type="EMBL" id="CP042908">
    <property type="protein sequence ID" value="QIB89939.1"/>
    <property type="molecule type" value="Genomic_DNA"/>
</dbReference>
<evidence type="ECO:0000313" key="56">
    <source>
        <dbReference type="EMBL" id="KKI02017.1"/>
    </source>
</evidence>
<dbReference type="Proteomes" id="UP000033864">
    <property type="component" value="Unassembled WGS sequence"/>
</dbReference>
<dbReference type="EMBL" id="JJPQ01000178">
    <property type="protein sequence ID" value="KKG77571.1"/>
    <property type="molecule type" value="Genomic_DNA"/>
</dbReference>
<dbReference type="Proteomes" id="UP000034409">
    <property type="component" value="Unassembled WGS sequence"/>
</dbReference>
<evidence type="ECO:0000313" key="111">
    <source>
        <dbReference type="Proteomes" id="UP000467371"/>
    </source>
</evidence>
<evidence type="ECO:0000313" key="14">
    <source>
        <dbReference type="EMBL" id="KKG51810.1"/>
    </source>
</evidence>
<evidence type="ECO:0000313" key="103">
    <source>
        <dbReference type="Proteomes" id="UP000034820"/>
    </source>
</evidence>
<dbReference type="Proteomes" id="UP000034152">
    <property type="component" value="Unassembled WGS sequence"/>
</dbReference>
<evidence type="ECO:0000313" key="38">
    <source>
        <dbReference type="EMBL" id="KKH31166.1"/>
    </source>
</evidence>
<dbReference type="EMBL" id="JJPE01000125">
    <property type="protein sequence ID" value="KKG42015.1"/>
    <property type="molecule type" value="Genomic_DNA"/>
</dbReference>
<evidence type="ECO:0000313" key="106">
    <source>
        <dbReference type="Proteomes" id="UP000034921"/>
    </source>
</evidence>
<evidence type="ECO:0000313" key="63">
    <source>
        <dbReference type="Proteomes" id="UP000033885"/>
    </source>
</evidence>
<evidence type="ECO:0000313" key="20">
    <source>
        <dbReference type="EMBL" id="KKG74090.1"/>
    </source>
</evidence>
<dbReference type="Proteomes" id="UP000034672">
    <property type="component" value="Unassembled WGS sequence"/>
</dbReference>
<evidence type="ECO:0000313" key="71">
    <source>
        <dbReference type="Proteomes" id="UP000034074"/>
    </source>
</evidence>
<dbReference type="EMBL" id="JJPJ01000039">
    <property type="protein sequence ID" value="KKG64171.1"/>
    <property type="molecule type" value="Genomic_DNA"/>
</dbReference>
<evidence type="ECO:0000313" key="7">
    <source>
        <dbReference type="EMBL" id="KKG30272.1"/>
    </source>
</evidence>
<dbReference type="EMBL" id="JJQO01000213">
    <property type="protein sequence ID" value="KKH62920.1"/>
    <property type="molecule type" value="Genomic_DNA"/>
</dbReference>
<dbReference type="Proteomes" id="UP000033987">
    <property type="component" value="Unassembled WGS sequence"/>
</dbReference>
<evidence type="ECO:0000313" key="17">
    <source>
        <dbReference type="EMBL" id="KKG64990.1"/>
    </source>
</evidence>
<dbReference type="EMBL" id="JJQW01000051">
    <property type="protein sequence ID" value="KKH88949.1"/>
    <property type="molecule type" value="Genomic_DNA"/>
</dbReference>
<evidence type="ECO:0000313" key="5">
    <source>
        <dbReference type="EMBL" id="KKG03091.1"/>
    </source>
</evidence>
<evidence type="ECO:0000313" key="53">
    <source>
        <dbReference type="EMBL" id="KKH81586.1"/>
    </source>
</evidence>
<keyword evidence="3" id="KW-0233">DNA recombination</keyword>
<dbReference type="Proteomes" id="UP000034468">
    <property type="component" value="Unassembled WGS sequence"/>
</dbReference>
<evidence type="ECO:0000313" key="96">
    <source>
        <dbReference type="Proteomes" id="UP000034657"/>
    </source>
</evidence>
<evidence type="ECO:0000313" key="8">
    <source>
        <dbReference type="EMBL" id="KKG31417.1"/>
    </source>
</evidence>
<dbReference type="EMBL" id="JJQC01000123">
    <property type="protein sequence ID" value="KKH18985.1"/>
    <property type="molecule type" value="Genomic_DNA"/>
</dbReference>
<dbReference type="Proteomes" id="UP000034937">
    <property type="component" value="Unassembled WGS sequence"/>
</dbReference>
<dbReference type="EMBL" id="JJPM01000178">
    <property type="protein sequence ID" value="KKG74090.1"/>
    <property type="molecule type" value="Genomic_DNA"/>
</dbReference>
<evidence type="ECO:0000256" key="2">
    <source>
        <dbReference type="ARBA" id="ARBA00023125"/>
    </source>
</evidence>
<evidence type="ECO:0000313" key="46">
    <source>
        <dbReference type="EMBL" id="KKH62920.1"/>
    </source>
</evidence>
<dbReference type="Proteomes" id="UP000034298">
    <property type="component" value="Unassembled WGS sequence"/>
</dbReference>
<dbReference type="PANTHER" id="PTHR33217">
    <property type="entry name" value="TRANSPOSASE FOR INSERTION SEQUENCE ELEMENT IS1081"/>
    <property type="match status" value="1"/>
</dbReference>
<dbReference type="EMBL" id="JJPD01000167">
    <property type="protein sequence ID" value="KKG37770.1"/>
    <property type="molecule type" value="Genomic_DNA"/>
</dbReference>
<evidence type="ECO:0000313" key="43">
    <source>
        <dbReference type="EMBL" id="KKH51835.1"/>
    </source>
</evidence>
<evidence type="ECO:0000313" key="4">
    <source>
        <dbReference type="EMBL" id="KKF99825.1"/>
    </source>
</evidence>
<evidence type="ECO:0000313" key="83">
    <source>
        <dbReference type="Proteomes" id="UP000034298"/>
    </source>
</evidence>
<dbReference type="EMBL" id="JJQM01000156">
    <property type="protein sequence ID" value="KKH51835.1"/>
    <property type="molecule type" value="Genomic_DNA"/>
</dbReference>
<evidence type="ECO:0000313" key="51">
    <source>
        <dbReference type="EMBL" id="KKH78530.1"/>
    </source>
</evidence>
<reference evidence="58 111" key="2">
    <citation type="journal article" date="2020" name="Environ. Microbiol. Rep.">
        <title>Redox cycling of Fe(II) and Fe(III) in magnetite accelerates aceticlastic methanogenesis by Methanosarcina mazei.</title>
        <authorList>
            <person name="Wang H."/>
            <person name="Byrne J.M."/>
            <person name="Liu P."/>
            <person name="Liu J."/>
            <person name="Dong X."/>
            <person name="Lu Y."/>
        </authorList>
    </citation>
    <scope>NUCLEOTIDE SEQUENCE [LARGE SCALE GENOMIC DNA]</scope>
    <source>
        <strain evidence="58">Zm-15</strain>
        <strain evidence="111">zm-15</strain>
    </source>
</reference>
<evidence type="ECO:0000313" key="67">
    <source>
        <dbReference type="Proteomes" id="UP000034001"/>
    </source>
</evidence>
<dbReference type="Proteomes" id="UP000033933">
    <property type="component" value="Unassembled WGS sequence"/>
</dbReference>
<evidence type="ECO:0000313" key="76">
    <source>
        <dbReference type="Proteomes" id="UP000034195"/>
    </source>
</evidence>
<evidence type="ECO:0000313" key="68">
    <source>
        <dbReference type="Proteomes" id="UP000034021"/>
    </source>
</evidence>
<evidence type="ECO:0000313" key="89">
    <source>
        <dbReference type="Proteomes" id="UP000034450"/>
    </source>
</evidence>
<evidence type="ECO:0000313" key="16">
    <source>
        <dbReference type="EMBL" id="KKG64171.1"/>
    </source>
</evidence>
<evidence type="ECO:0000313" key="41">
    <source>
        <dbReference type="EMBL" id="KKH41687.1"/>
    </source>
</evidence>
<evidence type="ECO:0000313" key="29">
    <source>
        <dbReference type="EMBL" id="KKH02688.1"/>
    </source>
</evidence>
<dbReference type="EMBL" id="JJOT01000053">
    <property type="protein sequence ID" value="KKG03091.1"/>
    <property type="molecule type" value="Genomic_DNA"/>
</dbReference>
<evidence type="ECO:0000313" key="97">
    <source>
        <dbReference type="Proteomes" id="UP000034667"/>
    </source>
</evidence>
<dbReference type="EMBL" id="JJQP01000071">
    <property type="protein sequence ID" value="KKH69009.1"/>
    <property type="molecule type" value="Genomic_DNA"/>
</dbReference>
<evidence type="ECO:0000313" key="85">
    <source>
        <dbReference type="Proteomes" id="UP000034387"/>
    </source>
</evidence>
<evidence type="ECO:0000313" key="40">
    <source>
        <dbReference type="EMBL" id="KKH37579.1"/>
    </source>
</evidence>
<evidence type="ECO:0000313" key="32">
    <source>
        <dbReference type="EMBL" id="KKH13440.1"/>
    </source>
</evidence>
<evidence type="ECO:0000313" key="95">
    <source>
        <dbReference type="Proteomes" id="UP000034597"/>
    </source>
</evidence>
<evidence type="ECO:0000313" key="6">
    <source>
        <dbReference type="EMBL" id="KKG03639.1"/>
    </source>
</evidence>
<dbReference type="EMBL" id="JJOR01000091">
    <property type="protein sequence ID" value="KKG03639.1"/>
    <property type="molecule type" value="Genomic_DNA"/>
</dbReference>
<evidence type="ECO:0000313" key="52">
    <source>
        <dbReference type="EMBL" id="KKH80312.1"/>
    </source>
</evidence>
<dbReference type="Proteomes" id="UP000034921">
    <property type="component" value="Unassembled WGS sequence"/>
</dbReference>
<dbReference type="Proteomes" id="UP000033878">
    <property type="component" value="Unassembled WGS sequence"/>
</dbReference>
<reference evidence="59 60" key="1">
    <citation type="journal article" date="2015" name="ISME J.">
        <title>Genomic and phenotypic differentiation among Methanosarcina mazei populations from Columbia River sediment.</title>
        <authorList>
            <person name="Youngblut N.D."/>
            <person name="Wirth J.S."/>
            <person name="Henriksen J.R."/>
            <person name="Smith M."/>
            <person name="Simon H."/>
            <person name="Metcalf W.W."/>
            <person name="Whitaker R.J."/>
        </authorList>
    </citation>
    <scope>NUCLEOTIDE SEQUENCE [LARGE SCALE GENOMIC DNA]</scope>
    <source>
        <strain evidence="32 70">1.F.A.1A.3</strain>
        <strain evidence="35 100">1.F.A.1B.3</strain>
        <strain evidence="34 66">1.F.A.1B.4</strain>
        <strain evidence="36 77">1.F.A.2.8</strain>
        <strain evidence="38 106">1.F.M.0.5</strain>
        <strain evidence="37 84">1.H.A.0.1</strain>
        <strain evidence="40 101">1.H.A.1A.1</strain>
        <strain evidence="39 68">1.H.A.1A.3</strain>
        <strain evidence="41 98">1.H.A.1A.4</strain>
        <strain evidence="42 61">1.H.A.1A.6</strain>
        <strain evidence="44 81">1.H.A.2.1</strain>
        <strain evidence="43 78">1.H.A.2.3</strain>
        <strain evidence="45 89">1.H.A.2.6</strain>
        <strain evidence="46 99">1.H.A.2.7</strain>
        <strain evidence="48">1.H.A.2.8</strain>
        <strain evidence="47 65">1.H.M.0.1</strain>
        <strain evidence="50 107">1.H.M.1A.1</strain>
        <strain evidence="51 69">1.H.M.1A.2</strain>
        <strain evidence="49 104">1.H.M.1A.3</strain>
        <strain evidence="52 74">1.H.M.2.1</strain>
        <strain evidence="53 59">1.H.M.2.2</strain>
        <strain evidence="54 108">1.H.M.2.3</strain>
        <strain evidence="55 105">1.H.T.2.1</strain>
        <strain evidence="57 63">1.H.T.2.3</strain>
        <strain evidence="56 91">1.H.T.2.5</strain>
        <strain evidence="6 72">2.F.A.2.3</strain>
        <strain evidence="4 94">2.F.A.2.4</strain>
        <strain evidence="5 95">2.F.T.0.2</strain>
        <strain evidence="7 86">3.F.A.1A.1</strain>
        <strain evidence="8 62">3.F.A.1A.3</strain>
        <strain evidence="9 83">3.F.A.1B.1</strain>
        <strain evidence="10 93">3.F.A.2.12</strain>
        <strain evidence="11 97">3.F.A.2.3</strain>
        <strain evidence="12 73">3.F.A.2.5</strain>
        <strain evidence="14 76">3.F.A.2.6</strain>
        <strain evidence="13 79">3.F.A.2.7</strain>
        <strain evidence="15 75">3.F.T.1A.1</strain>
        <strain evidence="16 82">3.F.T.1A.2</strain>
        <strain evidence="17 92">3.F.T.1A.4</strain>
        <strain evidence="18 88">3.F.T.2.1</strain>
        <strain evidence="20">3.H.A.1A.1</strain>
        <strain evidence="21 71">3.H.A.1A.2</strain>
        <strain evidence="19 67">3.H.A.2.1</strain>
        <strain evidence="23 102">3.H.A.2.4</strain>
        <strain evidence="22 64">3.H.A.2.5</strain>
        <strain evidence="24 110">3.H.A.2.6</strain>
        <strain evidence="25 87">3.H.A.2.8</strain>
        <strain evidence="26 96">3.H.M.1A.1</strain>
        <strain evidence="28 90">3.H.M.1B.1</strain>
        <strain evidence="27 60">3.H.M.1B.2</strain>
        <strain evidence="29 80">3.H.M.1B.5</strain>
        <strain evidence="30 85">3.H.M.2.7</strain>
        <strain evidence="31 103">3.H.T.1A.1</strain>
        <strain evidence="33 109">3.H.T.1A.2</strain>
    </source>
</reference>
<evidence type="ECO:0000313" key="61">
    <source>
        <dbReference type="Proteomes" id="UP000033864"/>
    </source>
</evidence>
<evidence type="ECO:0000313" key="70">
    <source>
        <dbReference type="Proteomes" id="UP000034064"/>
    </source>
</evidence>
<dbReference type="Proteomes" id="UP000034259">
    <property type="component" value="Unassembled WGS sequence"/>
</dbReference>
<dbReference type="OrthoDB" id="135857at2157"/>
<dbReference type="EMBL" id="JJPR01000009">
    <property type="protein sequence ID" value="KKG90385.1"/>
    <property type="molecule type" value="Genomic_DNA"/>
</dbReference>
<dbReference type="Proteomes" id="UP000034151">
    <property type="component" value="Unassembled WGS sequence"/>
</dbReference>
<dbReference type="AlphaFoldDB" id="A0A0F8FZU3"/>
<dbReference type="EMBL" id="JJQA01000117">
    <property type="protein sequence ID" value="KKH13440.1"/>
    <property type="molecule type" value="Genomic_DNA"/>
</dbReference>
<dbReference type="EMBL" id="JJQD01000182">
    <property type="protein sequence ID" value="KKH24152.1"/>
    <property type="molecule type" value="Genomic_DNA"/>
</dbReference>
<evidence type="ECO:0000313" key="109">
    <source>
        <dbReference type="Proteomes" id="UP000034944"/>
    </source>
</evidence>
<dbReference type="EMBL" id="JJPY01000008">
    <property type="protein sequence ID" value="KKH12161.1"/>
    <property type="molecule type" value="Genomic_DNA"/>
</dbReference>
<dbReference type="Proteomes" id="UP000033885">
    <property type="component" value="Unassembled WGS sequence"/>
</dbReference>
<dbReference type="EMBL" id="JJQT01000220">
    <property type="protein sequence ID" value="KKH73558.1"/>
    <property type="molecule type" value="Genomic_DNA"/>
</dbReference>
<evidence type="ECO:0000313" key="66">
    <source>
        <dbReference type="Proteomes" id="UP000033987"/>
    </source>
</evidence>
<dbReference type="Proteomes" id="UP000467371">
    <property type="component" value="Chromosome"/>
</dbReference>
<name>A0A0F8FZU3_METMZ</name>
<evidence type="ECO:0000313" key="36">
    <source>
        <dbReference type="EMBL" id="KKH24152.1"/>
    </source>
</evidence>
<dbReference type="Proteomes" id="UP000034925">
    <property type="component" value="Unassembled WGS sequence"/>
</dbReference>
<evidence type="ECO:0000313" key="88">
    <source>
        <dbReference type="Proteomes" id="UP000034424"/>
    </source>
</evidence>
<dbReference type="RefSeq" id="WP_080925730.1">
    <property type="nucleotide sequence ID" value="NZ_AP019780.1"/>
</dbReference>
<dbReference type="EMBL" id="JJPA01000169">
    <property type="protein sequence ID" value="KKG30272.1"/>
    <property type="molecule type" value="Genomic_DNA"/>
</dbReference>
<dbReference type="Proteomes" id="UP000034566">
    <property type="component" value="Unassembled WGS sequence"/>
</dbReference>
<organism evidence="13 79">
    <name type="scientific">Methanosarcina mazei</name>
    <name type="common">Methanosarcina frisia</name>
    <dbReference type="NCBI Taxonomy" id="2209"/>
    <lineage>
        <taxon>Archaea</taxon>
        <taxon>Methanobacteriati</taxon>
        <taxon>Methanobacteriota</taxon>
        <taxon>Stenosarchaea group</taxon>
        <taxon>Methanomicrobia</taxon>
        <taxon>Methanosarcinales</taxon>
        <taxon>Methanosarcinaceae</taxon>
        <taxon>Methanosarcina</taxon>
    </lineage>
</organism>
<dbReference type="Proteomes" id="UP000034950">
    <property type="component" value="Unassembled WGS sequence"/>
</dbReference>
<protein>
    <submittedName>
        <fullName evidence="13 58">Transposase</fullName>
    </submittedName>
</protein>
<evidence type="ECO:0000313" key="79">
    <source>
        <dbReference type="Proteomes" id="UP000034243"/>
    </source>
</evidence>
<evidence type="ECO:0000313" key="100">
    <source>
        <dbReference type="Proteomes" id="UP000034733"/>
    </source>
</evidence>
<dbReference type="EMBL" id="JJPT01000038">
    <property type="protein sequence ID" value="KKG93540.1"/>
    <property type="molecule type" value="Genomic_DNA"/>
</dbReference>
<evidence type="ECO:0000313" key="59">
    <source>
        <dbReference type="Proteomes" id="UP000033814"/>
    </source>
</evidence>
<dbReference type="EMBL" id="JJPH01000135">
    <property type="protein sequence ID" value="KKG47874.1"/>
    <property type="molecule type" value="Genomic_DNA"/>
</dbReference>
<dbReference type="Proteomes" id="UP000034450">
    <property type="component" value="Unassembled WGS sequence"/>
</dbReference>
<dbReference type="EMBL" id="JJQK01000109">
    <property type="protein sequence ID" value="KKH52091.1"/>
    <property type="molecule type" value="Genomic_DNA"/>
</dbReference>
<dbReference type="EMBL" id="JJPB01000080">
    <property type="protein sequence ID" value="KKG31417.1"/>
    <property type="molecule type" value="Genomic_DNA"/>
</dbReference>
<dbReference type="EMBL" id="JJPO01000071">
    <property type="protein sequence ID" value="KKG73592.1"/>
    <property type="molecule type" value="Genomic_DNA"/>
</dbReference>
<evidence type="ECO:0000313" key="77">
    <source>
        <dbReference type="Proteomes" id="UP000034227"/>
    </source>
</evidence>
<sequence>MTLYPFSFTTKKQDAESMVDLFSLIKDYLVDQEDGIRCLITWYLNLVMEEEALLQAGAQRYERTDSRKASRNGYKPRTLLTKYGEVELLKPQFREFPFETQIFEKYSRVEQSILSAVAESYLQGVSTRRVNKVMAALGVEGISASSVSRITKELDEKVSEFLSKPIEHEIPYLFIDATYLKVRDGLHYENKALFIVAGVRDDGYREILGVKLADSEDSLFWQDLFEDLKERGLRGVKLIVSDGHKGIQKAVRESFIGSSWQMCHVHLMRQALKKVPKKKQKEVADMIKEALVDRQKYNDLIRELDKMGYKGAADTLERFQYDVMNYIQFPKDHWRRIRTTNIMERTNKEVKRRSKVVGAFPNDESVLRLVVSILIDINEEWITGNKYLIMEQ</sequence>
<evidence type="ECO:0000313" key="69">
    <source>
        <dbReference type="Proteomes" id="UP000034040"/>
    </source>
</evidence>
<dbReference type="Proteomes" id="UP000034872">
    <property type="component" value="Unassembled WGS sequence"/>
</dbReference>
<dbReference type="Proteomes" id="UP000033814">
    <property type="component" value="Unassembled WGS sequence"/>
</dbReference>
<dbReference type="Proteomes" id="UP000034387">
    <property type="component" value="Unassembled WGS sequence"/>
</dbReference>
<dbReference type="Proteomes" id="UP000034074">
    <property type="component" value="Unassembled WGS sequence"/>
</dbReference>
<evidence type="ECO:0000313" key="104">
    <source>
        <dbReference type="Proteomes" id="UP000034842"/>
    </source>
</evidence>
<dbReference type="EMBL" id="JJQR01000027">
    <property type="protein sequence ID" value="KKH78012.1"/>
    <property type="molecule type" value="Genomic_DNA"/>
</dbReference>
<evidence type="ECO:0000313" key="78">
    <source>
        <dbReference type="Proteomes" id="UP000034232"/>
    </source>
</evidence>
<evidence type="ECO:0000313" key="57">
    <source>
        <dbReference type="EMBL" id="KKI03049.1"/>
    </source>
</evidence>